<evidence type="ECO:0000313" key="9">
    <source>
        <dbReference type="Proteomes" id="UP001652740"/>
    </source>
</evidence>
<name>A0A6J1WNW4_GALME</name>
<gene>
    <name evidence="10" type="primary">LOC113516447</name>
</gene>
<dbReference type="InterPro" id="IPR001365">
    <property type="entry name" value="A_deaminase_dom"/>
</dbReference>
<organism evidence="9 10">
    <name type="scientific">Galleria mellonella</name>
    <name type="common">Greater wax moth</name>
    <dbReference type="NCBI Taxonomy" id="7137"/>
    <lineage>
        <taxon>Eukaryota</taxon>
        <taxon>Metazoa</taxon>
        <taxon>Ecdysozoa</taxon>
        <taxon>Arthropoda</taxon>
        <taxon>Hexapoda</taxon>
        <taxon>Insecta</taxon>
        <taxon>Pterygota</taxon>
        <taxon>Neoptera</taxon>
        <taxon>Endopterygota</taxon>
        <taxon>Lepidoptera</taxon>
        <taxon>Glossata</taxon>
        <taxon>Ditrysia</taxon>
        <taxon>Pyraloidea</taxon>
        <taxon>Pyralidae</taxon>
        <taxon>Galleriinae</taxon>
        <taxon>Galleria</taxon>
    </lineage>
</organism>
<dbReference type="InterPro" id="IPR032466">
    <property type="entry name" value="Metal_Hydrolase"/>
</dbReference>
<proteinExistence type="inferred from homology"/>
<accession>A0A6J1WNW4</accession>
<dbReference type="Pfam" id="PF00962">
    <property type="entry name" value="A_deaminase"/>
    <property type="match status" value="1"/>
</dbReference>
<keyword evidence="6" id="KW-0546">Nucleotide metabolism</keyword>
<dbReference type="GeneID" id="113516447"/>
<keyword evidence="5" id="KW-0862">Zinc</keyword>
<dbReference type="FunCoup" id="A0A6J1WNW4">
    <property type="interactions" value="1089"/>
</dbReference>
<comment type="cofactor">
    <cofactor evidence="1">
        <name>Zn(2+)</name>
        <dbReference type="ChEBI" id="CHEBI:29105"/>
    </cofactor>
</comment>
<dbReference type="InParanoid" id="A0A6J1WNW4"/>
<dbReference type="Proteomes" id="UP001652740">
    <property type="component" value="Unplaced"/>
</dbReference>
<dbReference type="InterPro" id="IPR006330">
    <property type="entry name" value="Ado/ade_deaminase"/>
</dbReference>
<dbReference type="SUPFAM" id="SSF51556">
    <property type="entry name" value="Metallo-dependent hydrolases"/>
    <property type="match status" value="1"/>
</dbReference>
<feature type="domain" description="Adenosine deaminase" evidence="8">
    <location>
        <begin position="11"/>
        <end position="339"/>
    </location>
</feature>
<keyword evidence="9" id="KW-1185">Reference proteome</keyword>
<dbReference type="CDD" id="cd00443">
    <property type="entry name" value="ADA_AMPD"/>
    <property type="match status" value="1"/>
</dbReference>
<dbReference type="GO" id="GO:0046872">
    <property type="term" value="F:metal ion binding"/>
    <property type="evidence" value="ECO:0007669"/>
    <property type="project" value="UniProtKB-KW"/>
</dbReference>
<evidence type="ECO:0000256" key="7">
    <source>
        <dbReference type="ARBA" id="ARBA00048787"/>
    </source>
</evidence>
<dbReference type="GO" id="GO:0004000">
    <property type="term" value="F:adenosine deaminase activity"/>
    <property type="evidence" value="ECO:0007669"/>
    <property type="project" value="TreeGrafter"/>
</dbReference>
<evidence type="ECO:0000256" key="1">
    <source>
        <dbReference type="ARBA" id="ARBA00001947"/>
    </source>
</evidence>
<dbReference type="GO" id="GO:0009117">
    <property type="term" value="P:nucleotide metabolic process"/>
    <property type="evidence" value="ECO:0007669"/>
    <property type="project" value="UniProtKB-KW"/>
</dbReference>
<dbReference type="KEGG" id="gmw:113516447"/>
<dbReference type="Gene3D" id="3.20.20.140">
    <property type="entry name" value="Metal-dependent hydrolases"/>
    <property type="match status" value="1"/>
</dbReference>
<evidence type="ECO:0000256" key="4">
    <source>
        <dbReference type="ARBA" id="ARBA00022801"/>
    </source>
</evidence>
<keyword evidence="3" id="KW-0479">Metal-binding</keyword>
<dbReference type="PANTHER" id="PTHR11409:SF42">
    <property type="entry name" value="ADENOSINE DEAMINASE-LIKE PROTEIN"/>
    <property type="match status" value="1"/>
</dbReference>
<evidence type="ECO:0000259" key="8">
    <source>
        <dbReference type="Pfam" id="PF00962"/>
    </source>
</evidence>
<evidence type="ECO:0000256" key="5">
    <source>
        <dbReference type="ARBA" id="ARBA00022833"/>
    </source>
</evidence>
<reference evidence="10" key="1">
    <citation type="submission" date="2025-08" db="UniProtKB">
        <authorList>
            <consortium name="RefSeq"/>
        </authorList>
    </citation>
    <scope>IDENTIFICATION</scope>
    <source>
        <tissue evidence="10">Whole larvae</tissue>
    </source>
</reference>
<evidence type="ECO:0000256" key="6">
    <source>
        <dbReference type="ARBA" id="ARBA00023080"/>
    </source>
</evidence>
<evidence type="ECO:0000313" key="10">
    <source>
        <dbReference type="RefSeq" id="XP_026756662.2"/>
    </source>
</evidence>
<evidence type="ECO:0000256" key="3">
    <source>
        <dbReference type="ARBA" id="ARBA00022723"/>
    </source>
</evidence>
<sequence>MDISTFCRELPKIELHAHLNGSLSMSTMMELQRYLADSGVRDETNVFTDEFVLSAGDTRTMEDCFQVFGIAHALTCTPGALEIATYLTLQEFEADGCCYIELRSTPRDTPHMTKQQYITAILQGIKKFSLQHTMESRLIISVNRNSNKEEAEEIADLTIEFYQKQPELVVGIELSGNPTIGEFQMFVPTLTKARQAGLKVTLHCGEICNPKEILEMINYKPDRIGHAICIHPKYGGTDELWAALCKSSIPVEVCLTSNVNTKSVPSYDSHHFKLLYDANLPVAISTDDKGVFATSLSQEYTLCAETFNLDKAQIAQLALSTCKYVFDTSIREKIQENVIEFTNKNGIKLFV</sequence>
<evidence type="ECO:0000256" key="2">
    <source>
        <dbReference type="ARBA" id="ARBA00006676"/>
    </source>
</evidence>
<comment type="catalytic activity">
    <reaction evidence="7">
        <text>N(6)-methyl-AMP + H2O + H(+) = IMP + methylamine</text>
        <dbReference type="Rhea" id="RHEA:16001"/>
        <dbReference type="ChEBI" id="CHEBI:15377"/>
        <dbReference type="ChEBI" id="CHEBI:15378"/>
        <dbReference type="ChEBI" id="CHEBI:58053"/>
        <dbReference type="ChEBI" id="CHEBI:59338"/>
        <dbReference type="ChEBI" id="CHEBI:144842"/>
    </reaction>
    <physiologicalReaction direction="left-to-right" evidence="7">
        <dbReference type="Rhea" id="RHEA:16002"/>
    </physiologicalReaction>
</comment>
<protein>
    <submittedName>
        <fullName evidence="10">Adenosine deaminase-like protein isoform X1</fullName>
    </submittedName>
</protein>
<dbReference type="RefSeq" id="XP_026756662.2">
    <property type="nucleotide sequence ID" value="XM_026900861.3"/>
</dbReference>
<dbReference type="GO" id="GO:0046103">
    <property type="term" value="P:inosine biosynthetic process"/>
    <property type="evidence" value="ECO:0007669"/>
    <property type="project" value="TreeGrafter"/>
</dbReference>
<dbReference type="PANTHER" id="PTHR11409">
    <property type="entry name" value="ADENOSINE DEAMINASE"/>
    <property type="match status" value="1"/>
</dbReference>
<keyword evidence="4" id="KW-0378">Hydrolase</keyword>
<dbReference type="GO" id="GO:0006154">
    <property type="term" value="P:adenosine catabolic process"/>
    <property type="evidence" value="ECO:0007669"/>
    <property type="project" value="TreeGrafter"/>
</dbReference>
<comment type="similarity">
    <text evidence="2">Belongs to the metallo-dependent hydrolases superfamily. Adenosine and AMP deaminases family.</text>
</comment>
<dbReference type="AlphaFoldDB" id="A0A6J1WNW4"/>